<evidence type="ECO:0000256" key="2">
    <source>
        <dbReference type="ARBA" id="ARBA00013168"/>
    </source>
</evidence>
<dbReference type="Pfam" id="PF01411">
    <property type="entry name" value="tRNA-synt_2c"/>
    <property type="match status" value="1"/>
</dbReference>
<dbReference type="CDD" id="cd00673">
    <property type="entry name" value="AlaRS_core"/>
    <property type="match status" value="1"/>
</dbReference>
<keyword evidence="7" id="KW-0694">RNA-binding</keyword>
<dbReference type="PANTHER" id="PTHR11777:SF9">
    <property type="entry name" value="ALANINE--TRNA LIGASE, CYTOPLASMIC"/>
    <property type="match status" value="1"/>
</dbReference>
<keyword evidence="4" id="KW-0436">Ligase</keyword>
<keyword evidence="9" id="KW-0030">Aminoacyl-tRNA synthetase</keyword>
<sequence length="270" mass="31379">MPEAKNENAGRINGGFELSRQIEKQFIKFYQEHGHYHLPEYSLISQDKDLLYTIAGMIPFKPMFEGRQQPTHKRVVTSQRCIRTNDIDSVGKSKRHLTGFTMLGHFSFGDYFKQESIRLGYKLVTEIYGIDSNNLIITVHPDDRETHELWSRYLPKERIVLTYENIWSSGQPGILGQCTEFFYDFEPHKKLDSIDLDSDRFLEFYNIVFVDSQVDIDGNIAPNPIKCIDSGLGLERLTYVLSNKASIYEIDCLCQSFEHPILKDHYRTCS</sequence>
<dbReference type="EC" id="6.1.1.7" evidence="2"/>
<evidence type="ECO:0000256" key="9">
    <source>
        <dbReference type="ARBA" id="ARBA00023146"/>
    </source>
</evidence>
<keyword evidence="3" id="KW-0820">tRNA-binding</keyword>
<evidence type="ECO:0000256" key="8">
    <source>
        <dbReference type="ARBA" id="ARBA00022917"/>
    </source>
</evidence>
<name>A0A951Q8C0_9NOST</name>
<dbReference type="SUPFAM" id="SSF55681">
    <property type="entry name" value="Class II aaRS and biotin synthetases"/>
    <property type="match status" value="1"/>
</dbReference>
<dbReference type="AlphaFoldDB" id="A0A951Q8C0"/>
<dbReference type="EMBL" id="JAHHHN010000054">
    <property type="protein sequence ID" value="MBW4565980.1"/>
    <property type="molecule type" value="Genomic_DNA"/>
</dbReference>
<dbReference type="GO" id="GO:0005524">
    <property type="term" value="F:ATP binding"/>
    <property type="evidence" value="ECO:0007669"/>
    <property type="project" value="UniProtKB-KW"/>
</dbReference>
<protein>
    <recommendedName>
        <fullName evidence="2">alanine--tRNA ligase</fullName>
        <ecNumber evidence="2">6.1.1.7</ecNumber>
    </recommendedName>
</protein>
<evidence type="ECO:0000259" key="10">
    <source>
        <dbReference type="PROSITE" id="PS50860"/>
    </source>
</evidence>
<dbReference type="Gene3D" id="3.30.930.10">
    <property type="entry name" value="Bira Bifunctional Protein, Domain 2"/>
    <property type="match status" value="1"/>
</dbReference>
<accession>A0A951Q8C0</accession>
<comment type="similarity">
    <text evidence="1">Belongs to the class-II aminoacyl-tRNA synthetase family.</text>
</comment>
<reference evidence="11" key="2">
    <citation type="journal article" date="2022" name="Microbiol. Resour. Announc.">
        <title>Metagenome Sequencing to Explore Phylogenomics of Terrestrial Cyanobacteria.</title>
        <authorList>
            <person name="Ward R.D."/>
            <person name="Stajich J.E."/>
            <person name="Johansen J.R."/>
            <person name="Huntemann M."/>
            <person name="Clum A."/>
            <person name="Foster B."/>
            <person name="Foster B."/>
            <person name="Roux S."/>
            <person name="Palaniappan K."/>
            <person name="Varghese N."/>
            <person name="Mukherjee S."/>
            <person name="Reddy T.B.K."/>
            <person name="Daum C."/>
            <person name="Copeland A."/>
            <person name="Chen I.A."/>
            <person name="Ivanova N.N."/>
            <person name="Kyrpides N.C."/>
            <person name="Shapiro N."/>
            <person name="Eloe-Fadrosh E.A."/>
            <person name="Pietrasiak N."/>
        </authorList>
    </citation>
    <scope>NUCLEOTIDE SEQUENCE</scope>
    <source>
        <strain evidence="11">JT2-VF2</strain>
    </source>
</reference>
<dbReference type="GO" id="GO:0005737">
    <property type="term" value="C:cytoplasm"/>
    <property type="evidence" value="ECO:0007669"/>
    <property type="project" value="InterPro"/>
</dbReference>
<evidence type="ECO:0000256" key="3">
    <source>
        <dbReference type="ARBA" id="ARBA00022555"/>
    </source>
</evidence>
<organism evidence="11 12">
    <name type="scientific">Mojavia pulchra JT2-VF2</name>
    <dbReference type="NCBI Taxonomy" id="287848"/>
    <lineage>
        <taxon>Bacteria</taxon>
        <taxon>Bacillati</taxon>
        <taxon>Cyanobacteriota</taxon>
        <taxon>Cyanophyceae</taxon>
        <taxon>Nostocales</taxon>
        <taxon>Nostocaceae</taxon>
    </lineage>
</organism>
<evidence type="ECO:0000256" key="6">
    <source>
        <dbReference type="ARBA" id="ARBA00022840"/>
    </source>
</evidence>
<evidence type="ECO:0000256" key="7">
    <source>
        <dbReference type="ARBA" id="ARBA00022884"/>
    </source>
</evidence>
<keyword evidence="6" id="KW-0067">ATP-binding</keyword>
<dbReference type="GO" id="GO:0004813">
    <property type="term" value="F:alanine-tRNA ligase activity"/>
    <property type="evidence" value="ECO:0007669"/>
    <property type="project" value="UniProtKB-EC"/>
</dbReference>
<dbReference type="PRINTS" id="PR00980">
    <property type="entry name" value="TRNASYNTHALA"/>
</dbReference>
<proteinExistence type="inferred from homology"/>
<dbReference type="Proteomes" id="UP000715781">
    <property type="component" value="Unassembled WGS sequence"/>
</dbReference>
<dbReference type="InterPro" id="IPR018164">
    <property type="entry name" value="Ala-tRNA-synth_IIc_N"/>
</dbReference>
<evidence type="ECO:0000256" key="1">
    <source>
        <dbReference type="ARBA" id="ARBA00008226"/>
    </source>
</evidence>
<dbReference type="InterPro" id="IPR018165">
    <property type="entry name" value="Ala-tRNA-synth_IIc_core"/>
</dbReference>
<dbReference type="InterPro" id="IPR050058">
    <property type="entry name" value="Ala-tRNA_ligase"/>
</dbReference>
<keyword evidence="8" id="KW-0648">Protein biosynthesis</keyword>
<evidence type="ECO:0000313" key="11">
    <source>
        <dbReference type="EMBL" id="MBW4565980.1"/>
    </source>
</evidence>
<dbReference type="GO" id="GO:0002161">
    <property type="term" value="F:aminoacyl-tRNA deacylase activity"/>
    <property type="evidence" value="ECO:0007669"/>
    <property type="project" value="TreeGrafter"/>
</dbReference>
<dbReference type="GO" id="GO:0006419">
    <property type="term" value="P:alanyl-tRNA aminoacylation"/>
    <property type="evidence" value="ECO:0007669"/>
    <property type="project" value="InterPro"/>
</dbReference>
<dbReference type="GO" id="GO:0000049">
    <property type="term" value="F:tRNA binding"/>
    <property type="evidence" value="ECO:0007669"/>
    <property type="project" value="UniProtKB-KW"/>
</dbReference>
<feature type="domain" description="Alanyl-transfer RNA synthetases family profile" evidence="10">
    <location>
        <begin position="17"/>
        <end position="253"/>
    </location>
</feature>
<reference evidence="11" key="1">
    <citation type="submission" date="2021-05" db="EMBL/GenBank/DDBJ databases">
        <authorList>
            <person name="Pietrasiak N."/>
            <person name="Ward R."/>
            <person name="Stajich J.E."/>
            <person name="Kurbessoian T."/>
        </authorList>
    </citation>
    <scope>NUCLEOTIDE SEQUENCE</scope>
    <source>
        <strain evidence="11">JT2-VF2</strain>
    </source>
</reference>
<comment type="caution">
    <text evidence="11">The sequence shown here is derived from an EMBL/GenBank/DDBJ whole genome shotgun (WGS) entry which is preliminary data.</text>
</comment>
<evidence type="ECO:0000256" key="5">
    <source>
        <dbReference type="ARBA" id="ARBA00022741"/>
    </source>
</evidence>
<evidence type="ECO:0000256" key="4">
    <source>
        <dbReference type="ARBA" id="ARBA00022598"/>
    </source>
</evidence>
<gene>
    <name evidence="11" type="ORF">KME32_33870</name>
</gene>
<evidence type="ECO:0000313" key="12">
    <source>
        <dbReference type="Proteomes" id="UP000715781"/>
    </source>
</evidence>
<dbReference type="PANTHER" id="PTHR11777">
    <property type="entry name" value="ALANYL-TRNA SYNTHETASE"/>
    <property type="match status" value="1"/>
</dbReference>
<dbReference type="InterPro" id="IPR045864">
    <property type="entry name" value="aa-tRNA-synth_II/BPL/LPL"/>
</dbReference>
<keyword evidence="5" id="KW-0547">Nucleotide-binding</keyword>
<dbReference type="PROSITE" id="PS50860">
    <property type="entry name" value="AA_TRNA_LIGASE_II_ALA"/>
    <property type="match status" value="1"/>
</dbReference>
<dbReference type="InterPro" id="IPR002318">
    <property type="entry name" value="Ala-tRNA-lgiase_IIc"/>
</dbReference>